<reference evidence="1 2" key="1">
    <citation type="submission" date="2015-03" db="EMBL/GenBank/DDBJ databases">
        <authorList>
            <person name="Murphy D."/>
        </authorList>
    </citation>
    <scope>NUCLEOTIDE SEQUENCE [LARGE SCALE GENOMIC DNA]</scope>
    <source>
        <strain evidence="1 2">D16</strain>
    </source>
</reference>
<dbReference type="GeneID" id="44299597"/>
<gene>
    <name evidence="1" type="ORF">BN970_01369</name>
</gene>
<accession>A0A0U1D4Y7</accession>
<evidence type="ECO:0000313" key="1">
    <source>
        <dbReference type="EMBL" id="CQD07271.1"/>
    </source>
</evidence>
<dbReference type="RefSeq" id="WP_234814441.1">
    <property type="nucleotide sequence ID" value="NZ_JACKVA010000035.1"/>
</dbReference>
<dbReference type="AlphaFoldDB" id="A0A0U1D4Y7"/>
<dbReference type="Proteomes" id="UP000182227">
    <property type="component" value="Unassembled WGS sequence"/>
</dbReference>
<sequence length="89" mass="9932">MGKLKFNKSAWNAMVKEIIETEGVARMQRVADAANAHLDRDGYMVSVEGDDPLTKRDYRATVITATEDAMYDNARNNRLVNEFHKAGGA</sequence>
<proteinExistence type="predicted"/>
<organism evidence="1 2">
    <name type="scientific">Mycolicibacterium conceptionense</name>
    <dbReference type="NCBI Taxonomy" id="451644"/>
    <lineage>
        <taxon>Bacteria</taxon>
        <taxon>Bacillati</taxon>
        <taxon>Actinomycetota</taxon>
        <taxon>Actinomycetes</taxon>
        <taxon>Mycobacteriales</taxon>
        <taxon>Mycobacteriaceae</taxon>
        <taxon>Mycolicibacterium</taxon>
    </lineage>
</organism>
<dbReference type="EMBL" id="CTEF01000001">
    <property type="protein sequence ID" value="CQD07271.1"/>
    <property type="molecule type" value="Genomic_DNA"/>
</dbReference>
<name>A0A0U1D4Y7_9MYCO</name>
<protein>
    <submittedName>
        <fullName evidence="1">Uncharacterized protein</fullName>
    </submittedName>
</protein>
<evidence type="ECO:0000313" key="2">
    <source>
        <dbReference type="Proteomes" id="UP000182227"/>
    </source>
</evidence>